<name>A0A162ML85_9FIRM</name>
<feature type="signal peptide" evidence="1">
    <location>
        <begin position="1"/>
        <end position="22"/>
    </location>
</feature>
<reference evidence="2 3" key="1">
    <citation type="submission" date="2015-12" db="EMBL/GenBank/DDBJ databases">
        <title>Draft genome of Thermovenabulum gondwanense isolated from a red thermophilic microbial mat colonisisng an outflow channel of a bore well.</title>
        <authorList>
            <person name="Patel B.K."/>
        </authorList>
    </citation>
    <scope>NUCLEOTIDE SEQUENCE [LARGE SCALE GENOMIC DNA]</scope>
    <source>
        <strain evidence="2 3">R270</strain>
    </source>
</reference>
<sequence>MKKVFFTLSFFAVLVFAIIAKGAINDPGSEADPLVTKSYVDSVAEDLKNYFEGKVQKADKFVVVNLNSGDILIGDMGTEIILRSGNGIVYSQQGQGISDITDGRDLRKGEKILPNHLLIIPRDDNRGIQAKTGLVLMVKGSYQILKK</sequence>
<dbReference type="AlphaFoldDB" id="A0A162ML85"/>
<gene>
    <name evidence="2" type="ORF">ATZ99_11740</name>
</gene>
<dbReference type="RefSeq" id="WP_068748299.1">
    <property type="nucleotide sequence ID" value="NZ_LOHZ01000027.1"/>
</dbReference>
<proteinExistence type="predicted"/>
<dbReference type="PATRIC" id="fig|520767.4.peg.1277"/>
<dbReference type="EMBL" id="LOHZ01000027">
    <property type="protein sequence ID" value="KYO66546.1"/>
    <property type="molecule type" value="Genomic_DNA"/>
</dbReference>
<feature type="chain" id="PRO_5007837373" evidence="1">
    <location>
        <begin position="23"/>
        <end position="147"/>
    </location>
</feature>
<evidence type="ECO:0000313" key="3">
    <source>
        <dbReference type="Proteomes" id="UP000075737"/>
    </source>
</evidence>
<dbReference type="OrthoDB" id="2381664at2"/>
<dbReference type="Proteomes" id="UP000075737">
    <property type="component" value="Unassembled WGS sequence"/>
</dbReference>
<protein>
    <submittedName>
        <fullName evidence="2">Uncharacterized protein</fullName>
    </submittedName>
</protein>
<evidence type="ECO:0000256" key="1">
    <source>
        <dbReference type="SAM" id="SignalP"/>
    </source>
</evidence>
<evidence type="ECO:0000313" key="2">
    <source>
        <dbReference type="EMBL" id="KYO66546.1"/>
    </source>
</evidence>
<comment type="caution">
    <text evidence="2">The sequence shown here is derived from an EMBL/GenBank/DDBJ whole genome shotgun (WGS) entry which is preliminary data.</text>
</comment>
<organism evidence="2 3">
    <name type="scientific">Thermovenabulum gondwanense</name>
    <dbReference type="NCBI Taxonomy" id="520767"/>
    <lineage>
        <taxon>Bacteria</taxon>
        <taxon>Bacillati</taxon>
        <taxon>Bacillota</taxon>
        <taxon>Clostridia</taxon>
        <taxon>Thermosediminibacterales</taxon>
        <taxon>Thermosediminibacteraceae</taxon>
        <taxon>Thermovenabulum</taxon>
    </lineage>
</organism>
<accession>A0A162ML85</accession>
<keyword evidence="3" id="KW-1185">Reference proteome</keyword>
<dbReference type="STRING" id="520767.ATZ99_11740"/>
<keyword evidence="1" id="KW-0732">Signal</keyword>